<dbReference type="InterPro" id="IPR000835">
    <property type="entry name" value="HTH_MarR-typ"/>
</dbReference>
<feature type="domain" description="HTH marR-type" evidence="4">
    <location>
        <begin position="1"/>
        <end position="136"/>
    </location>
</feature>
<dbReference type="HOGENOM" id="CLU_083287_15_0_11"/>
<dbReference type="PANTHER" id="PTHR39515">
    <property type="entry name" value="CONSERVED PROTEIN"/>
    <property type="match status" value="1"/>
</dbReference>
<evidence type="ECO:0000313" key="5">
    <source>
        <dbReference type="EMBL" id="BAK37416.1"/>
    </source>
</evidence>
<evidence type="ECO:0000313" key="6">
    <source>
        <dbReference type="Proteomes" id="UP000007947"/>
    </source>
</evidence>
<evidence type="ECO:0000256" key="1">
    <source>
        <dbReference type="ARBA" id="ARBA00023015"/>
    </source>
</evidence>
<evidence type="ECO:0000256" key="3">
    <source>
        <dbReference type="ARBA" id="ARBA00023163"/>
    </source>
</evidence>
<dbReference type="RefSeq" id="WP_013865250.1">
    <property type="nucleotide sequence ID" value="NC_015635.1"/>
</dbReference>
<accession>F5XTG7</accession>
<dbReference type="InterPro" id="IPR036388">
    <property type="entry name" value="WH-like_DNA-bd_sf"/>
</dbReference>
<dbReference type="STRING" id="1032480.MLP_44020"/>
<dbReference type="EMBL" id="AP012204">
    <property type="protein sequence ID" value="BAK37416.1"/>
    <property type="molecule type" value="Genomic_DNA"/>
</dbReference>
<dbReference type="GO" id="GO:0003700">
    <property type="term" value="F:DNA-binding transcription factor activity"/>
    <property type="evidence" value="ECO:0007669"/>
    <property type="project" value="InterPro"/>
</dbReference>
<dbReference type="CDD" id="cd00090">
    <property type="entry name" value="HTH_ARSR"/>
    <property type="match status" value="1"/>
</dbReference>
<dbReference type="Proteomes" id="UP000007947">
    <property type="component" value="Chromosome"/>
</dbReference>
<dbReference type="OrthoDB" id="122135at2"/>
<keyword evidence="6" id="KW-1185">Reference proteome</keyword>
<sequence length="150" mass="16479">MQTASPAVDAMLTALMAVGRAMRQRQEGDAIDPGTFWLLKTIAHRGPLRITDLATATHLDTSTVSRHVAQLERNGFIDRTPDPADGRAQLVGISADGQHQLDLAFERRRAILESTLTEWGPSDIAEFERLLSKFVAGITNDTTLNNQDNQ</sequence>
<evidence type="ECO:0000259" key="4">
    <source>
        <dbReference type="PROSITE" id="PS50995"/>
    </source>
</evidence>
<dbReference type="PROSITE" id="PS01117">
    <property type="entry name" value="HTH_MARR_1"/>
    <property type="match status" value="1"/>
</dbReference>
<dbReference type="PANTHER" id="PTHR39515:SF2">
    <property type="entry name" value="HTH-TYPE TRANSCRIPTIONAL REGULATOR RV0880"/>
    <property type="match status" value="1"/>
</dbReference>
<dbReference type="GO" id="GO:0003677">
    <property type="term" value="F:DNA binding"/>
    <property type="evidence" value="ECO:0007669"/>
    <property type="project" value="UniProtKB-KW"/>
</dbReference>
<evidence type="ECO:0000256" key="2">
    <source>
        <dbReference type="ARBA" id="ARBA00023125"/>
    </source>
</evidence>
<dbReference type="eggNOG" id="COG1846">
    <property type="taxonomic scope" value="Bacteria"/>
</dbReference>
<keyword evidence="2" id="KW-0238">DNA-binding</keyword>
<dbReference type="InterPro" id="IPR052526">
    <property type="entry name" value="HTH-type_Bedaq_tolerance"/>
</dbReference>
<organism evidence="5 6">
    <name type="scientific">Microlunatus phosphovorus (strain ATCC 700054 / DSM 10555 / JCM 9379 / NBRC 101784 / NCIMB 13414 / VKM Ac-1990 / NM-1)</name>
    <dbReference type="NCBI Taxonomy" id="1032480"/>
    <lineage>
        <taxon>Bacteria</taxon>
        <taxon>Bacillati</taxon>
        <taxon>Actinomycetota</taxon>
        <taxon>Actinomycetes</taxon>
        <taxon>Propionibacteriales</taxon>
        <taxon>Propionibacteriaceae</taxon>
        <taxon>Microlunatus</taxon>
    </lineage>
</organism>
<dbReference type="PROSITE" id="PS50995">
    <property type="entry name" value="HTH_MARR_2"/>
    <property type="match status" value="1"/>
</dbReference>
<keyword evidence="1" id="KW-0805">Transcription regulation</keyword>
<dbReference type="Pfam" id="PF01047">
    <property type="entry name" value="MarR"/>
    <property type="match status" value="1"/>
</dbReference>
<reference evidence="5 6" key="1">
    <citation type="submission" date="2011-05" db="EMBL/GenBank/DDBJ databases">
        <title>Whole genome sequence of Microlunatus phosphovorus NM-1.</title>
        <authorList>
            <person name="Hosoyama A."/>
            <person name="Sasaki K."/>
            <person name="Harada T."/>
            <person name="Igarashi R."/>
            <person name="Kawakoshi A."/>
            <person name="Sasagawa M."/>
            <person name="Fukada J."/>
            <person name="Nakamura S."/>
            <person name="Katano Y."/>
            <person name="Hanada S."/>
            <person name="Kamagata Y."/>
            <person name="Nakamura N."/>
            <person name="Yamazaki S."/>
            <person name="Fujita N."/>
        </authorList>
    </citation>
    <scope>NUCLEOTIDE SEQUENCE [LARGE SCALE GENOMIC DNA]</scope>
    <source>
        <strain evidence="6">ATCC 700054 / DSM 10555 / JCM 9379 / NBRC 101784 / NCIMB 13414 / VKM Ac-1990 / NM-1</strain>
    </source>
</reference>
<dbReference type="SUPFAM" id="SSF46785">
    <property type="entry name" value="Winged helix' DNA-binding domain"/>
    <property type="match status" value="1"/>
</dbReference>
<proteinExistence type="predicted"/>
<protein>
    <submittedName>
        <fullName evidence="5">Putative MarR family transcriptional regulator</fullName>
    </submittedName>
</protein>
<dbReference type="SMART" id="SM00347">
    <property type="entry name" value="HTH_MARR"/>
    <property type="match status" value="1"/>
</dbReference>
<dbReference type="InterPro" id="IPR023187">
    <property type="entry name" value="Tscrpt_reg_MarR-type_CS"/>
</dbReference>
<dbReference type="Gene3D" id="1.10.10.10">
    <property type="entry name" value="Winged helix-like DNA-binding domain superfamily/Winged helix DNA-binding domain"/>
    <property type="match status" value="1"/>
</dbReference>
<name>F5XTG7_MICPN</name>
<dbReference type="KEGG" id="mph:MLP_44020"/>
<dbReference type="InterPro" id="IPR011991">
    <property type="entry name" value="ArsR-like_HTH"/>
</dbReference>
<dbReference type="InterPro" id="IPR036390">
    <property type="entry name" value="WH_DNA-bd_sf"/>
</dbReference>
<dbReference type="AlphaFoldDB" id="F5XTG7"/>
<keyword evidence="3" id="KW-0804">Transcription</keyword>
<gene>
    <name evidence="5" type="ordered locus">MLP_44020</name>
</gene>